<dbReference type="AlphaFoldDB" id="A0A5C6AXL7"/>
<evidence type="ECO:0000259" key="5">
    <source>
        <dbReference type="Pfam" id="PF04542"/>
    </source>
</evidence>
<reference evidence="6 7" key="1">
    <citation type="submission" date="2019-02" db="EMBL/GenBank/DDBJ databases">
        <title>Deep-cultivation of Planctomycetes and their phenomic and genomic characterization uncovers novel biology.</title>
        <authorList>
            <person name="Wiegand S."/>
            <person name="Jogler M."/>
            <person name="Boedeker C."/>
            <person name="Pinto D."/>
            <person name="Vollmers J."/>
            <person name="Rivas-Marin E."/>
            <person name="Kohn T."/>
            <person name="Peeters S.H."/>
            <person name="Heuer A."/>
            <person name="Rast P."/>
            <person name="Oberbeckmann S."/>
            <person name="Bunk B."/>
            <person name="Jeske O."/>
            <person name="Meyerdierks A."/>
            <person name="Storesund J.E."/>
            <person name="Kallscheuer N."/>
            <person name="Luecker S."/>
            <person name="Lage O.M."/>
            <person name="Pohl T."/>
            <person name="Merkel B.J."/>
            <person name="Hornburger P."/>
            <person name="Mueller R.-W."/>
            <person name="Bruemmer F."/>
            <person name="Labrenz M."/>
            <person name="Spormann A.M."/>
            <person name="Op Den Camp H."/>
            <person name="Overmann J."/>
            <person name="Amann R."/>
            <person name="Jetten M.S.M."/>
            <person name="Mascher T."/>
            <person name="Medema M.H."/>
            <person name="Devos D.P."/>
            <person name="Kaster A.-K."/>
            <person name="Ovreas L."/>
            <person name="Rohde M."/>
            <person name="Galperin M.Y."/>
            <person name="Jogler C."/>
        </authorList>
    </citation>
    <scope>NUCLEOTIDE SEQUENCE [LARGE SCALE GENOMIC DNA]</scope>
    <source>
        <strain evidence="6 7">Pla100</strain>
    </source>
</reference>
<evidence type="ECO:0000313" key="6">
    <source>
        <dbReference type="EMBL" id="TWU03816.1"/>
    </source>
</evidence>
<evidence type="ECO:0000256" key="4">
    <source>
        <dbReference type="SAM" id="MobiDB-lite"/>
    </source>
</evidence>
<keyword evidence="1" id="KW-0805">Transcription regulation</keyword>
<keyword evidence="3" id="KW-0804">Transcription</keyword>
<dbReference type="GO" id="GO:0016987">
    <property type="term" value="F:sigma factor activity"/>
    <property type="evidence" value="ECO:0007669"/>
    <property type="project" value="UniProtKB-KW"/>
</dbReference>
<dbReference type="SUPFAM" id="SSF88946">
    <property type="entry name" value="Sigma2 domain of RNA polymerase sigma factors"/>
    <property type="match status" value="1"/>
</dbReference>
<feature type="domain" description="RNA polymerase sigma-70 region 2" evidence="5">
    <location>
        <begin position="48"/>
        <end position="115"/>
    </location>
</feature>
<dbReference type="RefSeq" id="WP_146576261.1">
    <property type="nucleotide sequence ID" value="NZ_SJPM01000001.1"/>
</dbReference>
<comment type="caution">
    <text evidence="6">The sequence shown here is derived from an EMBL/GenBank/DDBJ whole genome shotgun (WGS) entry which is preliminary data.</text>
</comment>
<name>A0A5C6AXL7_9BACT</name>
<dbReference type="PANTHER" id="PTHR43133:SF62">
    <property type="entry name" value="RNA POLYMERASE SIGMA FACTOR SIGZ"/>
    <property type="match status" value="1"/>
</dbReference>
<dbReference type="PANTHER" id="PTHR43133">
    <property type="entry name" value="RNA POLYMERASE ECF-TYPE SIGMA FACTO"/>
    <property type="match status" value="1"/>
</dbReference>
<accession>A0A5C6AXL7</accession>
<evidence type="ECO:0000256" key="3">
    <source>
        <dbReference type="ARBA" id="ARBA00023163"/>
    </source>
</evidence>
<dbReference type="Pfam" id="PF04542">
    <property type="entry name" value="Sigma70_r2"/>
    <property type="match status" value="1"/>
</dbReference>
<feature type="compositionally biased region" description="Polar residues" evidence="4">
    <location>
        <begin position="1"/>
        <end position="16"/>
    </location>
</feature>
<dbReference type="EMBL" id="SJPM01000001">
    <property type="protein sequence ID" value="TWU03816.1"/>
    <property type="molecule type" value="Genomic_DNA"/>
</dbReference>
<organism evidence="6 7">
    <name type="scientific">Neorhodopirellula pilleata</name>
    <dbReference type="NCBI Taxonomy" id="2714738"/>
    <lineage>
        <taxon>Bacteria</taxon>
        <taxon>Pseudomonadati</taxon>
        <taxon>Planctomycetota</taxon>
        <taxon>Planctomycetia</taxon>
        <taxon>Pirellulales</taxon>
        <taxon>Pirellulaceae</taxon>
        <taxon>Neorhodopirellula</taxon>
    </lineage>
</organism>
<dbReference type="InterPro" id="IPR013325">
    <property type="entry name" value="RNA_pol_sigma_r2"/>
</dbReference>
<feature type="region of interest" description="Disordered" evidence="4">
    <location>
        <begin position="1"/>
        <end position="26"/>
    </location>
</feature>
<dbReference type="GO" id="GO:0006352">
    <property type="term" value="P:DNA-templated transcription initiation"/>
    <property type="evidence" value="ECO:0007669"/>
    <property type="project" value="InterPro"/>
</dbReference>
<evidence type="ECO:0000313" key="7">
    <source>
        <dbReference type="Proteomes" id="UP000316213"/>
    </source>
</evidence>
<protein>
    <submittedName>
        <fullName evidence="6">ECF RNA polymerase sigma factor SigW</fullName>
    </submittedName>
</protein>
<sequence length="241" mass="26900">MSNANRKASGNPQANQSADFSDSDAASAEEARWVESIRSGDEAAWRKLIDSYEGRLLAYVQRRLHDRSISEDIVQETFVGFLVSLPNYDPRRRLENYLFSICSYKLTDHLRASGRRPTLPLMGRGESFGTSGSMLPIPGPGRVASSIARSAERQDLEQNVIADAIREQIERWRETDNLIKLKAIEMIFVGGAGNIEVSEKLSLTQQQVANLKSDFLTRLKAIISRQDLDTGVFPELAEPPC</sequence>
<proteinExistence type="predicted"/>
<keyword evidence="7" id="KW-1185">Reference proteome</keyword>
<dbReference type="InterPro" id="IPR039425">
    <property type="entry name" value="RNA_pol_sigma-70-like"/>
</dbReference>
<dbReference type="Proteomes" id="UP000316213">
    <property type="component" value="Unassembled WGS sequence"/>
</dbReference>
<dbReference type="OrthoDB" id="257668at2"/>
<gene>
    <name evidence="6" type="primary">sigW_4</name>
    <name evidence="6" type="ORF">Pla100_07460</name>
</gene>
<feature type="compositionally biased region" description="Low complexity" evidence="4">
    <location>
        <begin position="17"/>
        <end position="26"/>
    </location>
</feature>
<keyword evidence="2" id="KW-0731">Sigma factor</keyword>
<evidence type="ECO:0000256" key="2">
    <source>
        <dbReference type="ARBA" id="ARBA00023082"/>
    </source>
</evidence>
<dbReference type="InterPro" id="IPR007627">
    <property type="entry name" value="RNA_pol_sigma70_r2"/>
</dbReference>
<dbReference type="InterPro" id="IPR014284">
    <property type="entry name" value="RNA_pol_sigma-70_dom"/>
</dbReference>
<dbReference type="Gene3D" id="1.10.1740.10">
    <property type="match status" value="1"/>
</dbReference>
<dbReference type="NCBIfam" id="TIGR02937">
    <property type="entry name" value="sigma70-ECF"/>
    <property type="match status" value="1"/>
</dbReference>
<evidence type="ECO:0000256" key="1">
    <source>
        <dbReference type="ARBA" id="ARBA00023015"/>
    </source>
</evidence>